<evidence type="ECO:0000313" key="7">
    <source>
        <dbReference type="Proteomes" id="UP000239504"/>
    </source>
</evidence>
<dbReference type="EMBL" id="PJCH01000008">
    <property type="protein sequence ID" value="PQA87372.1"/>
    <property type="molecule type" value="Genomic_DNA"/>
</dbReference>
<keyword evidence="1" id="KW-0001">2Fe-2S</keyword>
<dbReference type="SUPFAM" id="SSF50022">
    <property type="entry name" value="ISP domain"/>
    <property type="match status" value="1"/>
</dbReference>
<evidence type="ECO:0000313" key="6">
    <source>
        <dbReference type="EMBL" id="PQA87372.1"/>
    </source>
</evidence>
<keyword evidence="7" id="KW-1185">Reference proteome</keyword>
<dbReference type="AlphaFoldDB" id="A0A2S7K4E7"/>
<accession>A0A2S7K4E7</accession>
<sequence length="114" mass="12458">MEDKIRLCSVDDVAEGFPCAVNPVGFIALAVFRVANEVFVTGNLCTHGNALLSDGYQEGDVIECPLHGGAFCIRSGEPVSLPCSERIPTYEPILENGQVFIRRARAQRVDENDF</sequence>
<name>A0A2S7K4E7_9PROT</name>
<evidence type="ECO:0000256" key="1">
    <source>
        <dbReference type="ARBA" id="ARBA00022714"/>
    </source>
</evidence>
<dbReference type="InterPro" id="IPR017941">
    <property type="entry name" value="Rieske_2Fe-2S"/>
</dbReference>
<dbReference type="Pfam" id="PF00355">
    <property type="entry name" value="Rieske"/>
    <property type="match status" value="1"/>
</dbReference>
<dbReference type="InterPro" id="IPR036922">
    <property type="entry name" value="Rieske_2Fe-2S_sf"/>
</dbReference>
<evidence type="ECO:0000259" key="5">
    <source>
        <dbReference type="PROSITE" id="PS51296"/>
    </source>
</evidence>
<proteinExistence type="predicted"/>
<dbReference type="Gene3D" id="2.102.10.10">
    <property type="entry name" value="Rieske [2Fe-2S] iron-sulphur domain"/>
    <property type="match status" value="1"/>
</dbReference>
<dbReference type="OrthoDB" id="9800167at2"/>
<reference evidence="6 7" key="1">
    <citation type="submission" date="2017-12" db="EMBL/GenBank/DDBJ databases">
        <authorList>
            <person name="Hurst M.R.H."/>
        </authorList>
    </citation>
    <scope>NUCLEOTIDE SEQUENCE [LARGE SCALE GENOMIC DNA]</scope>
    <source>
        <strain evidence="6 7">SY-3-19</strain>
    </source>
</reference>
<keyword evidence="4" id="KW-0411">Iron-sulfur</keyword>
<evidence type="ECO:0000256" key="4">
    <source>
        <dbReference type="ARBA" id="ARBA00023014"/>
    </source>
</evidence>
<gene>
    <name evidence="6" type="ORF">CW354_12200</name>
</gene>
<evidence type="ECO:0000256" key="3">
    <source>
        <dbReference type="ARBA" id="ARBA00023004"/>
    </source>
</evidence>
<dbReference type="CDD" id="cd03528">
    <property type="entry name" value="Rieske_RO_ferredoxin"/>
    <property type="match status" value="1"/>
</dbReference>
<keyword evidence="2" id="KW-0479">Metal-binding</keyword>
<dbReference type="PROSITE" id="PS51296">
    <property type="entry name" value="RIESKE"/>
    <property type="match status" value="1"/>
</dbReference>
<comment type="caution">
    <text evidence="6">The sequence shown here is derived from an EMBL/GenBank/DDBJ whole genome shotgun (WGS) entry which is preliminary data.</text>
</comment>
<dbReference type="Proteomes" id="UP000239504">
    <property type="component" value="Unassembled WGS sequence"/>
</dbReference>
<dbReference type="RefSeq" id="WP_104830379.1">
    <property type="nucleotide sequence ID" value="NZ_PJCH01000008.1"/>
</dbReference>
<organism evidence="6 7">
    <name type="scientific">Hyphococcus luteus</name>
    <dbReference type="NCBI Taxonomy" id="2058213"/>
    <lineage>
        <taxon>Bacteria</taxon>
        <taxon>Pseudomonadati</taxon>
        <taxon>Pseudomonadota</taxon>
        <taxon>Alphaproteobacteria</taxon>
        <taxon>Parvularculales</taxon>
        <taxon>Parvularculaceae</taxon>
        <taxon>Hyphococcus</taxon>
    </lineage>
</organism>
<dbReference type="GO" id="GO:0051537">
    <property type="term" value="F:2 iron, 2 sulfur cluster binding"/>
    <property type="evidence" value="ECO:0007669"/>
    <property type="project" value="UniProtKB-KW"/>
</dbReference>
<dbReference type="GO" id="GO:0046872">
    <property type="term" value="F:metal ion binding"/>
    <property type="evidence" value="ECO:0007669"/>
    <property type="project" value="UniProtKB-KW"/>
</dbReference>
<keyword evidence="3" id="KW-0408">Iron</keyword>
<evidence type="ECO:0000256" key="2">
    <source>
        <dbReference type="ARBA" id="ARBA00022723"/>
    </source>
</evidence>
<protein>
    <recommendedName>
        <fullName evidence="5">Rieske domain-containing protein</fullName>
    </recommendedName>
</protein>
<feature type="domain" description="Rieske" evidence="5">
    <location>
        <begin position="5"/>
        <end position="101"/>
    </location>
</feature>